<dbReference type="AlphaFoldDB" id="A0A8J3HUC8"/>
<reference evidence="2 3" key="1">
    <citation type="journal article" date="2021" name="Microb. Ecol.">
        <title>Candidatus Mesenet longicola: Novel Endosymbionts of Brontispa longissima that Induce Cytoplasmic Incompatibility.</title>
        <authorList>
            <person name="Takano S."/>
            <person name="Gotoh Y."/>
            <person name="Hayashi T."/>
        </authorList>
    </citation>
    <scope>NUCLEOTIDE SEQUENCE [LARGE SCALE GENOMIC DNA]</scope>
    <source>
        <strain evidence="2">L5</strain>
    </source>
</reference>
<gene>
    <name evidence="2" type="ORF">sL5_00880</name>
</gene>
<feature type="transmembrane region" description="Helical" evidence="1">
    <location>
        <begin position="68"/>
        <end position="88"/>
    </location>
</feature>
<protein>
    <submittedName>
        <fullName evidence="2">Uncharacterized protein</fullName>
    </submittedName>
</protein>
<keyword evidence="1" id="KW-1133">Transmembrane helix</keyword>
<feature type="transmembrane region" description="Helical" evidence="1">
    <location>
        <begin position="94"/>
        <end position="118"/>
    </location>
</feature>
<sequence>MISNKVLTKDDKKELANFLFQCLSDGVSKERINDLAQIWIEKDGKVGDEECAATWDEYKDRQLGREMACSLIIGTLPLAILFGLMAGAGKGEKAVIVTMGIFAGLAAVAFLASVGYLVNQYVSNKKYANACAEEMVDAYNVKCFEAIQIRCKELESDVRSSQNFINEIFDNLRSLYPSLDLSNIKLIQPIPTAPPLQTI</sequence>
<keyword evidence="1" id="KW-0812">Transmembrane</keyword>
<keyword evidence="1" id="KW-0472">Membrane</keyword>
<dbReference type="EMBL" id="BNGU01000002">
    <property type="protein sequence ID" value="GHM59095.1"/>
    <property type="molecule type" value="Genomic_DNA"/>
</dbReference>
<accession>A0A8J3HUC8</accession>
<dbReference type="Proteomes" id="UP000637906">
    <property type="component" value="Unassembled WGS sequence"/>
</dbReference>
<organism evidence="2 3">
    <name type="scientific">Candidatus Mesenet longicola</name>
    <dbReference type="NCBI Taxonomy" id="1892558"/>
    <lineage>
        <taxon>Bacteria</taxon>
        <taxon>Pseudomonadati</taxon>
        <taxon>Pseudomonadota</taxon>
        <taxon>Alphaproteobacteria</taxon>
        <taxon>Rickettsiales</taxon>
        <taxon>Anaplasmataceae</taxon>
        <taxon>Candidatus Mesenet</taxon>
    </lineage>
</organism>
<evidence type="ECO:0000256" key="1">
    <source>
        <dbReference type="SAM" id="Phobius"/>
    </source>
</evidence>
<proteinExistence type="predicted"/>
<name>A0A8J3HUC8_9RICK</name>
<evidence type="ECO:0000313" key="2">
    <source>
        <dbReference type="EMBL" id="GHM59095.1"/>
    </source>
</evidence>
<comment type="caution">
    <text evidence="2">The sequence shown here is derived from an EMBL/GenBank/DDBJ whole genome shotgun (WGS) entry which is preliminary data.</text>
</comment>
<evidence type="ECO:0000313" key="3">
    <source>
        <dbReference type="Proteomes" id="UP000637906"/>
    </source>
</evidence>
<keyword evidence="3" id="KW-1185">Reference proteome</keyword>